<reference evidence="1" key="1">
    <citation type="submission" date="2014-11" db="EMBL/GenBank/DDBJ databases">
        <authorList>
            <person name="Otto D Thomas"/>
            <person name="Naeem Raeece"/>
        </authorList>
    </citation>
    <scope>NUCLEOTIDE SEQUENCE</scope>
</reference>
<protein>
    <submittedName>
        <fullName evidence="1">Uncharacterized protein</fullName>
    </submittedName>
</protein>
<evidence type="ECO:0000313" key="1">
    <source>
        <dbReference type="EMBL" id="CEM40056.1"/>
    </source>
</evidence>
<accession>A0A0G4H802</accession>
<dbReference type="VEuPathDB" id="CryptoDB:Cvel_25093"/>
<sequence length="131" mass="15190">MPQSTASSSENSEINSQKALLDSFFEKHFSNDKAKKLRAALIKSEKEMNPGQMFMNVYNQGVQKQKQLIQGANEEGKIKILSMILMTKVEIKVAGHSRQFVVKKDHRVIKDKLFKKKNFFFTEKAYTDWEK</sequence>
<proteinExistence type="predicted"/>
<dbReference type="EMBL" id="CDMZ01001980">
    <property type="protein sequence ID" value="CEM40056.1"/>
    <property type="molecule type" value="Genomic_DNA"/>
</dbReference>
<name>A0A0G4H802_9ALVE</name>
<dbReference type="AlphaFoldDB" id="A0A0G4H802"/>
<gene>
    <name evidence="1" type="ORF">Cvel_25093</name>
</gene>
<organism evidence="1">
    <name type="scientific">Chromera velia CCMP2878</name>
    <dbReference type="NCBI Taxonomy" id="1169474"/>
    <lineage>
        <taxon>Eukaryota</taxon>
        <taxon>Sar</taxon>
        <taxon>Alveolata</taxon>
        <taxon>Colpodellida</taxon>
        <taxon>Chromeraceae</taxon>
        <taxon>Chromera</taxon>
    </lineage>
</organism>